<proteinExistence type="inferred from homology"/>
<gene>
    <name evidence="9" type="ORF">SAMN04490355_105218</name>
</gene>
<accession>A0A1I4NTS1</accession>
<name>A0A1I4NTS1_9FIRM</name>
<feature type="domain" description="EamA" evidence="8">
    <location>
        <begin position="79"/>
        <end position="221"/>
    </location>
</feature>
<dbReference type="SUPFAM" id="SSF103481">
    <property type="entry name" value="Multidrug resistance efflux transporter EmrE"/>
    <property type="match status" value="2"/>
</dbReference>
<dbReference type="EMBL" id="FOTS01000052">
    <property type="protein sequence ID" value="SFM18918.1"/>
    <property type="molecule type" value="Genomic_DNA"/>
</dbReference>
<feature type="transmembrane region" description="Helical" evidence="7">
    <location>
        <begin position="148"/>
        <end position="169"/>
    </location>
</feature>
<keyword evidence="3" id="KW-1003">Cell membrane</keyword>
<evidence type="ECO:0000256" key="3">
    <source>
        <dbReference type="ARBA" id="ARBA00022475"/>
    </source>
</evidence>
<dbReference type="STRING" id="1123291.SAMN04490355_105218"/>
<evidence type="ECO:0000256" key="1">
    <source>
        <dbReference type="ARBA" id="ARBA00004651"/>
    </source>
</evidence>
<dbReference type="GO" id="GO:0005886">
    <property type="term" value="C:plasma membrane"/>
    <property type="evidence" value="ECO:0007669"/>
    <property type="project" value="UniProtKB-SubCell"/>
</dbReference>
<keyword evidence="10" id="KW-1185">Reference proteome</keyword>
<feature type="transmembrane region" description="Helical" evidence="7">
    <location>
        <begin position="50"/>
        <end position="66"/>
    </location>
</feature>
<keyword evidence="5 7" id="KW-1133">Transmembrane helix</keyword>
<feature type="transmembrane region" description="Helical" evidence="7">
    <location>
        <begin position="78"/>
        <end position="96"/>
    </location>
</feature>
<feature type="transmembrane region" description="Helical" evidence="7">
    <location>
        <begin position="108"/>
        <end position="128"/>
    </location>
</feature>
<keyword evidence="6 7" id="KW-0472">Membrane</keyword>
<evidence type="ECO:0000256" key="2">
    <source>
        <dbReference type="ARBA" id="ARBA00007362"/>
    </source>
</evidence>
<evidence type="ECO:0000259" key="8">
    <source>
        <dbReference type="Pfam" id="PF00892"/>
    </source>
</evidence>
<feature type="transmembrane region" description="Helical" evidence="7">
    <location>
        <begin position="204"/>
        <end position="221"/>
    </location>
</feature>
<dbReference type="AlphaFoldDB" id="A0A1I4NTS1"/>
<dbReference type="PANTHER" id="PTHR32322:SF18">
    <property type="entry name" value="S-ADENOSYLMETHIONINE_S-ADENOSYLHOMOCYSTEINE TRANSPORTER"/>
    <property type="match status" value="1"/>
</dbReference>
<evidence type="ECO:0000313" key="10">
    <source>
        <dbReference type="Proteomes" id="UP000199520"/>
    </source>
</evidence>
<dbReference type="Proteomes" id="UP000199520">
    <property type="component" value="Unassembled WGS sequence"/>
</dbReference>
<organism evidence="9 10">
    <name type="scientific">Pelosinus propionicus DSM 13327</name>
    <dbReference type="NCBI Taxonomy" id="1123291"/>
    <lineage>
        <taxon>Bacteria</taxon>
        <taxon>Bacillati</taxon>
        <taxon>Bacillota</taxon>
        <taxon>Negativicutes</taxon>
        <taxon>Selenomonadales</taxon>
        <taxon>Sporomusaceae</taxon>
        <taxon>Pelosinus</taxon>
    </lineage>
</organism>
<dbReference type="InterPro" id="IPR037185">
    <property type="entry name" value="EmrE-like"/>
</dbReference>
<feature type="domain" description="EamA" evidence="8">
    <location>
        <begin position="3"/>
        <end position="64"/>
    </location>
</feature>
<keyword evidence="4 7" id="KW-0812">Transmembrane</keyword>
<dbReference type="Pfam" id="PF00892">
    <property type="entry name" value="EamA"/>
    <property type="match status" value="2"/>
</dbReference>
<feature type="transmembrane region" description="Helical" evidence="7">
    <location>
        <begin position="181"/>
        <end position="198"/>
    </location>
</feature>
<dbReference type="InterPro" id="IPR050638">
    <property type="entry name" value="AA-Vitamin_Transporters"/>
</dbReference>
<evidence type="ECO:0000256" key="7">
    <source>
        <dbReference type="SAM" id="Phobius"/>
    </source>
</evidence>
<evidence type="ECO:0000313" key="9">
    <source>
        <dbReference type="EMBL" id="SFM18918.1"/>
    </source>
</evidence>
<evidence type="ECO:0000256" key="5">
    <source>
        <dbReference type="ARBA" id="ARBA00022989"/>
    </source>
</evidence>
<evidence type="ECO:0000256" key="4">
    <source>
        <dbReference type="ARBA" id="ARBA00022692"/>
    </source>
</evidence>
<protein>
    <submittedName>
        <fullName evidence="9">Permease of the drug/metabolite transporter (DMT) superfamily</fullName>
    </submittedName>
</protein>
<sequence length="240" mass="26836">MAITFFYYIHYTGLQYTTSTNAGLIMATSPIFAALFCLFTKREDVNKHSFLGISIAFIGVLLVITQGKISSLYHQKTLFGDSLIIVNALMWAWVTLKGKTVLEKYSPFVAMAYIHIFGTVLLLPFAFVPTSLAEISLWQQLSAVSWSTILAAVYLAAFCSVYSYFIWYVGVSKIGAVKTAAYNYFNPIMASLAGFIVFQEQITIYIVLGGCLVILGVYITNQKIKLSIRNFLPKKVYKHS</sequence>
<feature type="transmembrane region" description="Helical" evidence="7">
    <location>
        <begin position="20"/>
        <end position="38"/>
    </location>
</feature>
<dbReference type="InterPro" id="IPR000620">
    <property type="entry name" value="EamA_dom"/>
</dbReference>
<comment type="subcellular location">
    <subcellularLocation>
        <location evidence="1">Cell membrane</location>
        <topology evidence="1">Multi-pass membrane protein</topology>
    </subcellularLocation>
</comment>
<reference evidence="10" key="1">
    <citation type="submission" date="2016-10" db="EMBL/GenBank/DDBJ databases">
        <authorList>
            <person name="Varghese N."/>
            <person name="Submissions S."/>
        </authorList>
    </citation>
    <scope>NUCLEOTIDE SEQUENCE [LARGE SCALE GENOMIC DNA]</scope>
    <source>
        <strain evidence="10">DSM 13327</strain>
    </source>
</reference>
<comment type="similarity">
    <text evidence="2">Belongs to the EamA transporter family.</text>
</comment>
<dbReference type="PANTHER" id="PTHR32322">
    <property type="entry name" value="INNER MEMBRANE TRANSPORTER"/>
    <property type="match status" value="1"/>
</dbReference>
<evidence type="ECO:0000256" key="6">
    <source>
        <dbReference type="ARBA" id="ARBA00023136"/>
    </source>
</evidence>